<dbReference type="InterPro" id="IPR050951">
    <property type="entry name" value="Retrovirus_Pol_polyprotein"/>
</dbReference>
<dbReference type="InterPro" id="IPR000477">
    <property type="entry name" value="RT_dom"/>
</dbReference>
<dbReference type="InterPro" id="IPR043128">
    <property type="entry name" value="Rev_trsase/Diguanyl_cyclase"/>
</dbReference>
<gene>
    <name evidence="2" type="ORF">RF11_00565</name>
</gene>
<comment type="caution">
    <text evidence="2">The sequence shown here is derived from an EMBL/GenBank/DDBJ whole genome shotgun (WGS) entry which is preliminary data.</text>
</comment>
<dbReference type="EMBL" id="JWZT01000510">
    <property type="protein sequence ID" value="KII74191.1"/>
    <property type="molecule type" value="Genomic_DNA"/>
</dbReference>
<reference evidence="2 3" key="1">
    <citation type="journal article" date="2014" name="Genome Biol. Evol.">
        <title>The genome of the myxosporean Thelohanellus kitauei shows adaptations to nutrient acquisition within its fish host.</title>
        <authorList>
            <person name="Yang Y."/>
            <person name="Xiong J."/>
            <person name="Zhou Z."/>
            <person name="Huo F."/>
            <person name="Miao W."/>
            <person name="Ran C."/>
            <person name="Liu Y."/>
            <person name="Zhang J."/>
            <person name="Feng J."/>
            <person name="Wang M."/>
            <person name="Wang M."/>
            <person name="Wang L."/>
            <person name="Yao B."/>
        </authorList>
    </citation>
    <scope>NUCLEOTIDE SEQUENCE [LARGE SCALE GENOMIC DNA]</scope>
    <source>
        <strain evidence="2">Wuqing</strain>
    </source>
</reference>
<dbReference type="InterPro" id="IPR043502">
    <property type="entry name" value="DNA/RNA_pol_sf"/>
</dbReference>
<dbReference type="AlphaFoldDB" id="A0A0C2N3G5"/>
<dbReference type="GO" id="GO:0008270">
    <property type="term" value="F:zinc ion binding"/>
    <property type="evidence" value="ECO:0007669"/>
    <property type="project" value="InterPro"/>
</dbReference>
<evidence type="ECO:0000313" key="3">
    <source>
        <dbReference type="Proteomes" id="UP000031668"/>
    </source>
</evidence>
<dbReference type="PANTHER" id="PTHR37984">
    <property type="entry name" value="PROTEIN CBG26694"/>
    <property type="match status" value="1"/>
</dbReference>
<dbReference type="Proteomes" id="UP000031668">
    <property type="component" value="Unassembled WGS sequence"/>
</dbReference>
<organism evidence="2 3">
    <name type="scientific">Thelohanellus kitauei</name>
    <name type="common">Myxosporean</name>
    <dbReference type="NCBI Taxonomy" id="669202"/>
    <lineage>
        <taxon>Eukaryota</taxon>
        <taxon>Metazoa</taxon>
        <taxon>Cnidaria</taxon>
        <taxon>Myxozoa</taxon>
        <taxon>Myxosporea</taxon>
        <taxon>Bivalvulida</taxon>
        <taxon>Platysporina</taxon>
        <taxon>Myxobolidae</taxon>
        <taxon>Thelohanellus</taxon>
    </lineage>
</organism>
<protein>
    <recommendedName>
        <fullName evidence="1">CCHC-type domain-containing protein</fullName>
    </recommendedName>
</protein>
<evidence type="ECO:0000313" key="2">
    <source>
        <dbReference type="EMBL" id="KII74191.1"/>
    </source>
</evidence>
<keyword evidence="3" id="KW-1185">Reference proteome</keyword>
<name>A0A0C2N3G5_THEKT</name>
<feature type="domain" description="CCHC-type" evidence="1">
    <location>
        <begin position="214"/>
        <end position="230"/>
    </location>
</feature>
<dbReference type="CDD" id="cd01647">
    <property type="entry name" value="RT_LTR"/>
    <property type="match status" value="1"/>
</dbReference>
<dbReference type="SMART" id="SM00343">
    <property type="entry name" value="ZnF_C2HC"/>
    <property type="match status" value="2"/>
</dbReference>
<dbReference type="OrthoDB" id="6019648at2759"/>
<dbReference type="GO" id="GO:0003676">
    <property type="term" value="F:nucleic acid binding"/>
    <property type="evidence" value="ECO:0007669"/>
    <property type="project" value="InterPro"/>
</dbReference>
<dbReference type="InterPro" id="IPR001878">
    <property type="entry name" value="Znf_CCHC"/>
</dbReference>
<dbReference type="Gene3D" id="3.30.70.270">
    <property type="match status" value="1"/>
</dbReference>
<dbReference type="Gene3D" id="4.10.60.10">
    <property type="entry name" value="Zinc finger, CCHC-type"/>
    <property type="match status" value="1"/>
</dbReference>
<accession>A0A0C2N3G5</accession>
<dbReference type="Pfam" id="PF00078">
    <property type="entry name" value="RVT_1"/>
    <property type="match status" value="1"/>
</dbReference>
<evidence type="ECO:0000259" key="1">
    <source>
        <dbReference type="SMART" id="SM00343"/>
    </source>
</evidence>
<dbReference type="Gene3D" id="3.10.10.10">
    <property type="entry name" value="HIV Type 1 Reverse Transcriptase, subunit A, domain 1"/>
    <property type="match status" value="1"/>
</dbReference>
<sequence length="569" mass="65233">MATRVEADLSQLIQILSKQMKIQEKRFESQLQFQQEQIRQLNFSVNDPAKNNALPSYQFPAFDLSVDLWKEYLSRFIPKVKTAAAQFEVPKDVDDLTWLEVWSIMDGNFNSKKFVIRERHRFYTENQFTAKVRERVSTCDFSTIKDPLDEALKTGFICGVNNEAVLKAIFHRSAEELTFKEIVEIAVEVEEASRNAKAQISDGTEEKIQTATGDCYTCGGKKHFRQNCKYRREKCNFCHLEGHLERVCKRRGFSFPSRNFKNSRVKNIVSTIEDKINVPLFLGQFKIVFEVDTGSLDNFISYSNWVKLNKPQLKFIITKHHNLNLLGLRTLKTLKISIDTLLNSKISRLNSVKNTTWQTKCKELCQEFESLWEPELGCVKDVEIEKKVKENLKPLHCKPRPVAYTLKEDVKKQLDDGIKKGVWVPVQFNDSGTPIVPVKKGETGKLRICENFSVLVNETLEDHRYPIPSPDGLLKQLGGCHYHSKIDLSEAYNQVKISPKSQKRLAKSTFKAEFLQTRLPLGIKSSPGYFQELMEKLTAGLQGVATYLDDILVSGTDDASHISNLRALF</sequence>
<dbReference type="SUPFAM" id="SSF56672">
    <property type="entry name" value="DNA/RNA polymerases"/>
    <property type="match status" value="1"/>
</dbReference>
<dbReference type="PANTHER" id="PTHR37984:SF5">
    <property type="entry name" value="PROTEIN NYNRIN-LIKE"/>
    <property type="match status" value="1"/>
</dbReference>
<dbReference type="OMA" id="FRREYSA"/>
<proteinExistence type="predicted"/>
<feature type="domain" description="CCHC-type" evidence="1">
    <location>
        <begin position="234"/>
        <end position="250"/>
    </location>
</feature>